<sequence length="204" mass="22223">MDNPAPSRDYHNYILLAAGLLFALFVLWDRTGPEDASQAAPLSSYVGTASQRVEAPAPSQAASAPVSTPEFIRKVALSDMFEIQSSRLARGKTDPGALDYADQMILAHQKTSAELKGLIEGGKVRGEIPQALDDAHKQKLARLTSLDGQAFRDAYITMQREAHQDAVSLFSAYARNGDNADLKNWATTTLGELNHHLEMARSLK</sequence>
<dbReference type="Proteomes" id="UP000248863">
    <property type="component" value="Unassembled WGS sequence"/>
</dbReference>
<dbReference type="InterPro" id="IPR025419">
    <property type="entry name" value="DUF4142"/>
</dbReference>
<feature type="domain" description="DUF4142" evidence="2">
    <location>
        <begin position="68"/>
        <end position="203"/>
    </location>
</feature>
<dbReference type="Pfam" id="PF13628">
    <property type="entry name" value="DUF4142"/>
    <property type="match status" value="1"/>
</dbReference>
<dbReference type="PANTHER" id="PTHR38593:SF1">
    <property type="entry name" value="BLR2558 PROTEIN"/>
    <property type="match status" value="1"/>
</dbReference>
<keyword evidence="1" id="KW-1133">Transmembrane helix</keyword>
<comment type="caution">
    <text evidence="3">The sequence shown here is derived from an EMBL/GenBank/DDBJ whole genome shotgun (WGS) entry which is preliminary data.</text>
</comment>
<evidence type="ECO:0000259" key="2">
    <source>
        <dbReference type="Pfam" id="PF13628"/>
    </source>
</evidence>
<gene>
    <name evidence="3" type="ORF">CH338_23400</name>
</gene>
<dbReference type="Gene3D" id="1.20.1260.10">
    <property type="match status" value="1"/>
</dbReference>
<proteinExistence type="predicted"/>
<accession>A0A327K2B9</accession>
<evidence type="ECO:0000313" key="3">
    <source>
        <dbReference type="EMBL" id="RAI32919.1"/>
    </source>
</evidence>
<feature type="transmembrane region" description="Helical" evidence="1">
    <location>
        <begin position="12"/>
        <end position="28"/>
    </location>
</feature>
<dbReference type="InterPro" id="IPR012347">
    <property type="entry name" value="Ferritin-like"/>
</dbReference>
<reference evidence="3 4" key="1">
    <citation type="submission" date="2017-07" db="EMBL/GenBank/DDBJ databases">
        <title>Draft Genome Sequences of Select Purple Nonsulfur Bacteria.</title>
        <authorList>
            <person name="Lasarre B."/>
            <person name="Mckinlay J.B."/>
        </authorList>
    </citation>
    <scope>NUCLEOTIDE SEQUENCE [LARGE SCALE GENOMIC DNA]</scope>
    <source>
        <strain evidence="3 4">DSM 11907</strain>
    </source>
</reference>
<dbReference type="PANTHER" id="PTHR38593">
    <property type="entry name" value="BLR2558 PROTEIN"/>
    <property type="match status" value="1"/>
</dbReference>
<dbReference type="EMBL" id="NPEU01000394">
    <property type="protein sequence ID" value="RAI32919.1"/>
    <property type="molecule type" value="Genomic_DNA"/>
</dbReference>
<evidence type="ECO:0000313" key="4">
    <source>
        <dbReference type="Proteomes" id="UP000248863"/>
    </source>
</evidence>
<protein>
    <recommendedName>
        <fullName evidence="2">DUF4142 domain-containing protein</fullName>
    </recommendedName>
</protein>
<keyword evidence="1" id="KW-0812">Transmembrane</keyword>
<organism evidence="3 4">
    <name type="scientific">Rhodoplanes elegans</name>
    <dbReference type="NCBI Taxonomy" id="29408"/>
    <lineage>
        <taxon>Bacteria</taxon>
        <taxon>Pseudomonadati</taxon>
        <taxon>Pseudomonadota</taxon>
        <taxon>Alphaproteobacteria</taxon>
        <taxon>Hyphomicrobiales</taxon>
        <taxon>Nitrobacteraceae</taxon>
        <taxon>Rhodoplanes</taxon>
    </lineage>
</organism>
<name>A0A327K2B9_9BRAD</name>
<keyword evidence="4" id="KW-1185">Reference proteome</keyword>
<dbReference type="AlphaFoldDB" id="A0A327K2B9"/>
<dbReference type="OrthoDB" id="9101320at2"/>
<evidence type="ECO:0000256" key="1">
    <source>
        <dbReference type="SAM" id="Phobius"/>
    </source>
</evidence>
<keyword evidence="1" id="KW-0472">Membrane</keyword>